<dbReference type="EMBL" id="ACCH01000152">
    <property type="protein sequence ID" value="EEF90396.1"/>
    <property type="molecule type" value="Genomic_DNA"/>
</dbReference>
<reference evidence="1 2" key="1">
    <citation type="submission" date="2008-12" db="EMBL/GenBank/DDBJ databases">
        <authorList>
            <person name="Fulton L."/>
            <person name="Clifton S."/>
            <person name="Fulton B."/>
            <person name="Xu J."/>
            <person name="Minx P."/>
            <person name="Pepin K.H."/>
            <person name="Johnson M."/>
            <person name="Bhonagiri V."/>
            <person name="Nash W.E."/>
            <person name="Mardis E.R."/>
            <person name="Wilson R.K."/>
        </authorList>
    </citation>
    <scope>NUCLEOTIDE SEQUENCE [LARGE SCALE GENOMIC DNA]</scope>
    <source>
        <strain evidence="1 2">DSM 14838</strain>
    </source>
</reference>
<dbReference type="Pfam" id="PF15869">
    <property type="entry name" value="TolB_like"/>
    <property type="match status" value="1"/>
</dbReference>
<evidence type="ECO:0000313" key="2">
    <source>
        <dbReference type="Proteomes" id="UP000003711"/>
    </source>
</evidence>
<accession>E2NCD3</accession>
<comment type="caution">
    <text evidence="1">The sequence shown here is derived from an EMBL/GenBank/DDBJ whole genome shotgun (WGS) entry which is preliminary data.</text>
</comment>
<dbReference type="HOGENOM" id="CLU_813405_0_0_10"/>
<evidence type="ECO:0000313" key="1">
    <source>
        <dbReference type="EMBL" id="EEF90396.1"/>
    </source>
</evidence>
<proteinExistence type="predicted"/>
<name>E2NCD3_9BACE</name>
<dbReference type="SUPFAM" id="SSF63825">
    <property type="entry name" value="YWTD domain"/>
    <property type="match status" value="1"/>
</dbReference>
<gene>
    <name evidence="1" type="ORF">BACCELL_01940</name>
</gene>
<dbReference type="Proteomes" id="UP000003711">
    <property type="component" value="Unassembled WGS sequence"/>
</dbReference>
<organism evidence="1 2">
    <name type="scientific">Bacteroides cellulosilyticus DSM 14838</name>
    <dbReference type="NCBI Taxonomy" id="537012"/>
    <lineage>
        <taxon>Bacteria</taxon>
        <taxon>Pseudomonadati</taxon>
        <taxon>Bacteroidota</taxon>
        <taxon>Bacteroidia</taxon>
        <taxon>Bacteroidales</taxon>
        <taxon>Bacteroidaceae</taxon>
        <taxon>Bacteroides</taxon>
    </lineage>
</organism>
<sequence length="334" mass="37829">MQKTNVAYVDFPRTIELKARVIPQDSILFRYPFRVHVQGDKVVVMDLHATEYFFHAFRYPDFQYLTSFGKRGDAPEEILSAENFRWNGQFLWTLDSNKSELTRFGFASSSDSLLSLEVVSLDEELLRALDFVQYDDSTFIIPDYSGDSRFCLVSRQGKLLRKVGNIPTTNEDALESARPALAQAWRSFIDYNPHNGILVAATQLGEVLEIYNLKDSTHIACIGPNGEPEFQISQGYGIPTGIMGFSDVQVTDTAIYVVFQGRAFKDIAQKARQGINLPDGGKYIYVFSLEAKPLRKYVLDHYVHGISVDEQKSIIIATDVNKDEPILEYSINCM</sequence>
<reference evidence="1 2" key="2">
    <citation type="submission" date="2009-01" db="EMBL/GenBank/DDBJ databases">
        <title>Draft genome sequence of Bacteroides cellulosilyticus (DSM 14838).</title>
        <authorList>
            <person name="Sudarsanam P."/>
            <person name="Ley R."/>
            <person name="Guruge J."/>
            <person name="Turnbaugh P.J."/>
            <person name="Mahowald M."/>
            <person name="Liep D."/>
            <person name="Gordon J."/>
        </authorList>
    </citation>
    <scope>NUCLEOTIDE SEQUENCE [LARGE SCALE GENOMIC DNA]</scope>
    <source>
        <strain evidence="1 2">DSM 14838</strain>
    </source>
</reference>
<dbReference type="AlphaFoldDB" id="E2NCD3"/>
<protein>
    <submittedName>
        <fullName evidence="1">Uncharacterized protein</fullName>
    </submittedName>
</protein>